<accession>A0A6I6IS31</accession>
<dbReference type="Pfam" id="PF13801">
    <property type="entry name" value="Metal_resist"/>
    <property type="match status" value="1"/>
</dbReference>
<evidence type="ECO:0000313" key="2">
    <source>
        <dbReference type="EMBL" id="QGX98924.1"/>
    </source>
</evidence>
<gene>
    <name evidence="2" type="ORF">EI983_11840</name>
</gene>
<keyword evidence="1" id="KW-1133">Transmembrane helix</keyword>
<protein>
    <submittedName>
        <fullName evidence="2">Periplasmic heavy metal sensor</fullName>
    </submittedName>
</protein>
<keyword evidence="1" id="KW-0472">Membrane</keyword>
<evidence type="ECO:0000256" key="1">
    <source>
        <dbReference type="SAM" id="Phobius"/>
    </source>
</evidence>
<reference evidence="3" key="1">
    <citation type="submission" date="2018-12" db="EMBL/GenBank/DDBJ databases">
        <title>Complete genome sequence of Roseovarius sp. MME-070.</title>
        <authorList>
            <person name="Nam Y.-D."/>
            <person name="Kang J."/>
            <person name="Chung W.-H."/>
            <person name="Park Y.S."/>
        </authorList>
    </citation>
    <scope>NUCLEOTIDE SEQUENCE [LARGE SCALE GENOMIC DNA]</scope>
    <source>
        <strain evidence="3">MME-070</strain>
    </source>
</reference>
<sequence length="159" mass="17556">MTETAASRPMSRWLRVLLVVSLAFNLLILGLIGGWAMKWGKHGPHHMSRIEQLGGPMTRALDDADRHAIGRQMRAASRGEGGNRAERHATIAALITELRKEEFDRDAAEALMAAQRGHLTDRLALGQSLLLDRLASMAPAARAAYADRLQDGLDRRKSR</sequence>
<proteinExistence type="predicted"/>
<keyword evidence="1" id="KW-0812">Transmembrane</keyword>
<dbReference type="KEGG" id="rom:EI983_11840"/>
<evidence type="ECO:0000313" key="3">
    <source>
        <dbReference type="Proteomes" id="UP000428330"/>
    </source>
</evidence>
<feature type="transmembrane region" description="Helical" evidence="1">
    <location>
        <begin position="12"/>
        <end position="37"/>
    </location>
</feature>
<dbReference type="Proteomes" id="UP000428330">
    <property type="component" value="Chromosome"/>
</dbReference>
<name>A0A6I6IS31_9RHOB</name>
<dbReference type="RefSeq" id="WP_198389286.1">
    <property type="nucleotide sequence ID" value="NZ_CP034348.1"/>
</dbReference>
<dbReference type="EMBL" id="CP034348">
    <property type="protein sequence ID" value="QGX98924.1"/>
    <property type="molecule type" value="Genomic_DNA"/>
</dbReference>
<organism evidence="2 3">
    <name type="scientific">Roseovarius faecimaris</name>
    <dbReference type="NCBI Taxonomy" id="2494550"/>
    <lineage>
        <taxon>Bacteria</taxon>
        <taxon>Pseudomonadati</taxon>
        <taxon>Pseudomonadota</taxon>
        <taxon>Alphaproteobacteria</taxon>
        <taxon>Rhodobacterales</taxon>
        <taxon>Roseobacteraceae</taxon>
        <taxon>Roseovarius</taxon>
    </lineage>
</organism>
<dbReference type="InterPro" id="IPR025961">
    <property type="entry name" value="Metal_resist"/>
</dbReference>
<dbReference type="AlphaFoldDB" id="A0A6I6IS31"/>
<keyword evidence="3" id="KW-1185">Reference proteome</keyword>